<protein>
    <submittedName>
        <fullName evidence="5">Methyltransferase domain-containing protein</fullName>
    </submittedName>
</protein>
<keyword evidence="1 5" id="KW-0489">Methyltransferase</keyword>
<gene>
    <name evidence="5" type="ORF">SAMN02745158_01523</name>
</gene>
<dbReference type="CDD" id="cd02440">
    <property type="entry name" value="AdoMet_MTases"/>
    <property type="match status" value="1"/>
</dbReference>
<dbReference type="GO" id="GO:0008168">
    <property type="term" value="F:methyltransferase activity"/>
    <property type="evidence" value="ECO:0007669"/>
    <property type="project" value="UniProtKB-KW"/>
</dbReference>
<dbReference type="AlphaFoldDB" id="A0A1M4WAU7"/>
<proteinExistence type="predicted"/>
<evidence type="ECO:0000256" key="2">
    <source>
        <dbReference type="ARBA" id="ARBA00022679"/>
    </source>
</evidence>
<dbReference type="Gene3D" id="3.40.50.150">
    <property type="entry name" value="Vaccinia Virus protein VP39"/>
    <property type="match status" value="1"/>
</dbReference>
<dbReference type="RefSeq" id="WP_207650921.1">
    <property type="nucleotide sequence ID" value="NZ_FQVI01000006.1"/>
</dbReference>
<reference evidence="5 6" key="1">
    <citation type="submission" date="2016-11" db="EMBL/GenBank/DDBJ databases">
        <authorList>
            <person name="Jaros S."/>
            <person name="Januszkiewicz K."/>
            <person name="Wedrychowicz H."/>
        </authorList>
    </citation>
    <scope>NUCLEOTIDE SEQUENCE [LARGE SCALE GENOMIC DNA]</scope>
    <source>
        <strain evidence="5 6">DSM 17459</strain>
    </source>
</reference>
<evidence type="ECO:0000313" key="6">
    <source>
        <dbReference type="Proteomes" id="UP000184245"/>
    </source>
</evidence>
<evidence type="ECO:0000256" key="1">
    <source>
        <dbReference type="ARBA" id="ARBA00022603"/>
    </source>
</evidence>
<dbReference type="PANTHER" id="PTHR43464:SF19">
    <property type="entry name" value="UBIQUINONE BIOSYNTHESIS O-METHYLTRANSFERASE, MITOCHONDRIAL"/>
    <property type="match status" value="1"/>
</dbReference>
<dbReference type="InterPro" id="IPR029063">
    <property type="entry name" value="SAM-dependent_MTases_sf"/>
</dbReference>
<keyword evidence="2 5" id="KW-0808">Transferase</keyword>
<keyword evidence="6" id="KW-1185">Reference proteome</keyword>
<dbReference type="STRING" id="1122155.SAMN02745158_01523"/>
<keyword evidence="3" id="KW-0949">S-adenosyl-L-methionine</keyword>
<sequence length="289" mass="32597">MANTNLQLIKYMKETPEVYLESSSAFWTDPHISEYMLKAHLDPDFEGASRKHEFIKQSVHWIAEYCHGGRGKKLLDLGCGPGIYAELLTDLGFCVTGIDFSERSIAYAKQHADSTGREISYYCKNYMELDAFREYDVVILIYCDFGVLSPDIRSALLRKITKALKKDGLLILDGFTRSCLNSFQVKETIQYEASGFWSADPYVVIQRNSLYPETANTLEQYLVLTENDCRCYNLWNQVYTADSLRAELTGAGFQDIHLFDNAAGKPYTGQDTTICAAAINKPAGQDVLS</sequence>
<dbReference type="SUPFAM" id="SSF53335">
    <property type="entry name" value="S-adenosyl-L-methionine-dependent methyltransferases"/>
    <property type="match status" value="1"/>
</dbReference>
<dbReference type="Proteomes" id="UP000184245">
    <property type="component" value="Unassembled WGS sequence"/>
</dbReference>
<dbReference type="PANTHER" id="PTHR43464">
    <property type="entry name" value="METHYLTRANSFERASE"/>
    <property type="match status" value="1"/>
</dbReference>
<evidence type="ECO:0000256" key="3">
    <source>
        <dbReference type="ARBA" id="ARBA00022691"/>
    </source>
</evidence>
<dbReference type="EMBL" id="FQVI01000006">
    <property type="protein sequence ID" value="SHE78346.1"/>
    <property type="molecule type" value="Genomic_DNA"/>
</dbReference>
<evidence type="ECO:0000313" key="5">
    <source>
        <dbReference type="EMBL" id="SHE78346.1"/>
    </source>
</evidence>
<dbReference type="GO" id="GO:0032259">
    <property type="term" value="P:methylation"/>
    <property type="evidence" value="ECO:0007669"/>
    <property type="project" value="UniProtKB-KW"/>
</dbReference>
<feature type="domain" description="Methyltransferase" evidence="4">
    <location>
        <begin position="75"/>
        <end position="168"/>
    </location>
</feature>
<name>A0A1M4WAU7_9CLOT</name>
<dbReference type="Pfam" id="PF13649">
    <property type="entry name" value="Methyltransf_25"/>
    <property type="match status" value="1"/>
</dbReference>
<dbReference type="InterPro" id="IPR041698">
    <property type="entry name" value="Methyltransf_25"/>
</dbReference>
<evidence type="ECO:0000259" key="4">
    <source>
        <dbReference type="Pfam" id="PF13649"/>
    </source>
</evidence>
<organism evidence="5 6">
    <name type="scientific">Lactonifactor longoviformis DSM 17459</name>
    <dbReference type="NCBI Taxonomy" id="1122155"/>
    <lineage>
        <taxon>Bacteria</taxon>
        <taxon>Bacillati</taxon>
        <taxon>Bacillota</taxon>
        <taxon>Clostridia</taxon>
        <taxon>Eubacteriales</taxon>
        <taxon>Clostridiaceae</taxon>
        <taxon>Lactonifactor</taxon>
    </lineage>
</organism>
<accession>A0A1M4WAU7</accession>